<dbReference type="InterPro" id="IPR006724">
    <property type="entry name" value="Phage_TTP"/>
</dbReference>
<gene>
    <name evidence="1" type="ORF">A3Q24_05870</name>
</gene>
<evidence type="ECO:0000313" key="1">
    <source>
        <dbReference type="EMBL" id="PAB55207.1"/>
    </source>
</evidence>
<dbReference type="Proteomes" id="UP000216008">
    <property type="component" value="Unassembled WGS sequence"/>
</dbReference>
<organism evidence="1 2">
    <name type="scientific">Lactobacillus johnsonii</name>
    <dbReference type="NCBI Taxonomy" id="33959"/>
    <lineage>
        <taxon>Bacteria</taxon>
        <taxon>Bacillati</taxon>
        <taxon>Bacillota</taxon>
        <taxon>Bacilli</taxon>
        <taxon>Lactobacillales</taxon>
        <taxon>Lactobacillaceae</taxon>
        <taxon>Lactobacillus</taxon>
    </lineage>
</organism>
<sequence length="211" mass="22814">MATIGLSTIYAGIKLPNGHVALGDQGVDKTGVFEIDTKKENGNLGSKSFNITNLTGTTTKIVGNNEIVDTSVGTSSPTVAIDSNMINPEKLNKLLGRVALGDGGWVPGKTPVEVGLIGVAEDPIYRSKVFYCFGRGTLAKASQNIQTNTDTAQTREDDNLTYTAISYDGFDKEPYAVYWEKNKDFSLKKMFDRVFPDQTFISDAGKPDGQQ</sequence>
<name>A0A267M6W5_LACJH</name>
<dbReference type="Pfam" id="PF04630">
    <property type="entry name" value="Phage_TTP_1"/>
    <property type="match status" value="1"/>
</dbReference>
<dbReference type="EMBL" id="NIBD01000028">
    <property type="protein sequence ID" value="PAB55207.1"/>
    <property type="molecule type" value="Genomic_DNA"/>
</dbReference>
<comment type="caution">
    <text evidence="1">The sequence shown here is derived from an EMBL/GenBank/DDBJ whole genome shotgun (WGS) entry which is preliminary data.</text>
</comment>
<reference evidence="1 2" key="1">
    <citation type="submission" date="2017-05" db="EMBL/GenBank/DDBJ databases">
        <title>Lactobacillus johnsonii from commercial turkeys.</title>
        <authorList>
            <person name="Johnson T.J."/>
            <person name="Youmans B."/>
        </authorList>
    </citation>
    <scope>NUCLEOTIDE SEQUENCE [LARGE SCALE GENOMIC DNA]</scope>
    <source>
        <strain evidence="1 2">UMNLJ114</strain>
    </source>
</reference>
<dbReference type="AlphaFoldDB" id="A0A267M6W5"/>
<proteinExistence type="predicted"/>
<evidence type="ECO:0000313" key="2">
    <source>
        <dbReference type="Proteomes" id="UP000216008"/>
    </source>
</evidence>
<dbReference type="RefSeq" id="WP_095182887.1">
    <property type="nucleotide sequence ID" value="NZ_NIBD01000028.1"/>
</dbReference>
<accession>A0A267M6W5</accession>
<protein>
    <submittedName>
        <fullName evidence="1">Phage tail protein</fullName>
    </submittedName>
</protein>